<accession>A0AAN6DUL8</accession>
<gene>
    <name evidence="3" type="ORF">EDD36DRAFT_487459</name>
</gene>
<evidence type="ECO:0000256" key="1">
    <source>
        <dbReference type="SAM" id="MobiDB-lite"/>
    </source>
</evidence>
<dbReference type="PANTHER" id="PTHR24148">
    <property type="entry name" value="ANKYRIN REPEAT DOMAIN-CONTAINING PROTEIN 39 HOMOLOG-RELATED"/>
    <property type="match status" value="1"/>
</dbReference>
<dbReference type="PANTHER" id="PTHR24148:SF64">
    <property type="entry name" value="HETEROKARYON INCOMPATIBILITY DOMAIN-CONTAINING PROTEIN"/>
    <property type="match status" value="1"/>
</dbReference>
<evidence type="ECO:0000259" key="2">
    <source>
        <dbReference type="Pfam" id="PF06985"/>
    </source>
</evidence>
<dbReference type="EMBL" id="MU404354">
    <property type="protein sequence ID" value="KAI1612418.1"/>
    <property type="molecule type" value="Genomic_DNA"/>
</dbReference>
<evidence type="ECO:0000313" key="3">
    <source>
        <dbReference type="EMBL" id="KAI1612418.1"/>
    </source>
</evidence>
<proteinExistence type="predicted"/>
<name>A0AAN6DUL8_9EURO</name>
<dbReference type="Proteomes" id="UP001203852">
    <property type="component" value="Unassembled WGS sequence"/>
</dbReference>
<dbReference type="Pfam" id="PF06985">
    <property type="entry name" value="HET"/>
    <property type="match status" value="1"/>
</dbReference>
<evidence type="ECO:0000313" key="4">
    <source>
        <dbReference type="Proteomes" id="UP001203852"/>
    </source>
</evidence>
<sequence>MARHAPTDDVLRNAFSIISSLTEEKLFSNACTIHEHCEGICESLSNDLELVFGAEVDFGDQIKGVPTKGNRGPRDETWLESQDPPFPPYEYDSINSEAGTIRLLRVNRAIYRADVLECELIVCNIPNIPAYDALSYCWGQPLFDHSLLCNGRRMNIGKSLHAALQRYRQAEDSEKQEYLWADAICVNQKDTSERSQQLSLMRQIYESAQTVRVDLGDAPVTGWSEGYNLCQLLDVAEQEAGLMRELQSTQGRDEITTERILERFGLPAMGDPPWIDLLRLFESPWWTRTWTVQEIIMARRARLCLGIFMVPWKQCWTVVQVIKRLQLTIPTESFPSFAATVGFLNYDKIRRLSQWNACARTHYAPLLAVMHAKDFDVSDPRDKIIGPLTLIDEKPAAGISPFLPDYSLSVGTFYQRFTIHLVELGLGHHFLDLAGLHRRLTGWHKTSTTQSNTLFADLRIVPAKPYHANGRTTFRRVLAPTGDGVNADTMIVNATILDGIKAMTGVLNVSGAKTWQQGVQIMSRTKLDWIREAQNLVFKSEGVIAATGRYSDLPEAFAWTTLGNGQYAGNKAREGKALIENPHDALRKLQAHLDQVAEGAPIRYLDSANPVLAVVSKQTTSVCNGRKFAVLEGRWIGLVPECANEADEVWIIHGCPVPFLLRRTGTIMPDTGIQPRLLVGDAYVHGVMEGEALSETFETTELWIR</sequence>
<keyword evidence="4" id="KW-1185">Reference proteome</keyword>
<feature type="region of interest" description="Disordered" evidence="1">
    <location>
        <begin position="63"/>
        <end position="82"/>
    </location>
</feature>
<feature type="domain" description="Heterokaryon incompatibility" evidence="2">
    <location>
        <begin position="131"/>
        <end position="294"/>
    </location>
</feature>
<organism evidence="3 4">
    <name type="scientific">Exophiala viscosa</name>
    <dbReference type="NCBI Taxonomy" id="2486360"/>
    <lineage>
        <taxon>Eukaryota</taxon>
        <taxon>Fungi</taxon>
        <taxon>Dikarya</taxon>
        <taxon>Ascomycota</taxon>
        <taxon>Pezizomycotina</taxon>
        <taxon>Eurotiomycetes</taxon>
        <taxon>Chaetothyriomycetidae</taxon>
        <taxon>Chaetothyriales</taxon>
        <taxon>Herpotrichiellaceae</taxon>
        <taxon>Exophiala</taxon>
    </lineage>
</organism>
<reference evidence="3" key="1">
    <citation type="journal article" date="2022" name="bioRxiv">
        <title>Deciphering the potential niche of two novel black yeast fungi from a biological soil crust based on their genomes, phenotypes, and melanin regulation.</title>
        <authorList>
            <consortium name="DOE Joint Genome Institute"/>
            <person name="Carr E.C."/>
            <person name="Barton Q."/>
            <person name="Grambo S."/>
            <person name="Sullivan M."/>
            <person name="Renfro C.M."/>
            <person name="Kuo A."/>
            <person name="Pangilinan J."/>
            <person name="Lipzen A."/>
            <person name="Keymanesh K."/>
            <person name="Savage E."/>
            <person name="Barry K."/>
            <person name="Grigoriev I.V."/>
            <person name="Riekhof W.R."/>
            <person name="Harris S.S."/>
        </authorList>
    </citation>
    <scope>NUCLEOTIDE SEQUENCE</scope>
    <source>
        <strain evidence="3">JF 03-4F</strain>
    </source>
</reference>
<protein>
    <submittedName>
        <fullName evidence="3">Heterokaryon incompatibility protein-domain-containing protein</fullName>
    </submittedName>
</protein>
<dbReference type="AlphaFoldDB" id="A0AAN6DUL8"/>
<dbReference type="InterPro" id="IPR052895">
    <property type="entry name" value="HetReg/Transcr_Mod"/>
</dbReference>
<comment type="caution">
    <text evidence="3">The sequence shown here is derived from an EMBL/GenBank/DDBJ whole genome shotgun (WGS) entry which is preliminary data.</text>
</comment>
<dbReference type="InterPro" id="IPR010730">
    <property type="entry name" value="HET"/>
</dbReference>